<gene>
    <name evidence="1" type="ORF">CFX0092_A0882</name>
</gene>
<dbReference type="AlphaFoldDB" id="A0A160T2Q6"/>
<evidence type="ECO:0008006" key="3">
    <source>
        <dbReference type="Google" id="ProtNLM"/>
    </source>
</evidence>
<keyword evidence="2" id="KW-1185">Reference proteome</keyword>
<name>A0A160T2Q6_9CHLR</name>
<dbReference type="EMBL" id="LN890655">
    <property type="protein sequence ID" value="CUS02760.2"/>
    <property type="molecule type" value="Genomic_DNA"/>
</dbReference>
<sequence length="100" mass="11661">MPAKIIMRWNVRPEMESEYFEFLVHELIPAMNKLGINDIQVWYTAYGQCEQKMAEGINESADDLLQVIRTAEWHNLTDKLQGFVLDFSQKVIPATRGFQI</sequence>
<dbReference type="Proteomes" id="UP000215027">
    <property type="component" value="Chromosome I"/>
</dbReference>
<dbReference type="OrthoDB" id="161523at2"/>
<dbReference type="KEGG" id="pbf:CFX0092_A0882"/>
<organism evidence="1 2">
    <name type="scientific">Candidatus Promineifilum breve</name>
    <dbReference type="NCBI Taxonomy" id="1806508"/>
    <lineage>
        <taxon>Bacteria</taxon>
        <taxon>Bacillati</taxon>
        <taxon>Chloroflexota</taxon>
        <taxon>Ardenticatenia</taxon>
        <taxon>Candidatus Promineifilales</taxon>
        <taxon>Candidatus Promineifilaceae</taxon>
        <taxon>Candidatus Promineifilum</taxon>
    </lineage>
</organism>
<evidence type="ECO:0000313" key="1">
    <source>
        <dbReference type="EMBL" id="CUS02760.2"/>
    </source>
</evidence>
<accession>A0A160T2Q6</accession>
<evidence type="ECO:0000313" key="2">
    <source>
        <dbReference type="Proteomes" id="UP000215027"/>
    </source>
</evidence>
<dbReference type="RefSeq" id="WP_095042336.1">
    <property type="nucleotide sequence ID" value="NZ_LN890655.1"/>
</dbReference>
<proteinExistence type="predicted"/>
<reference evidence="1" key="1">
    <citation type="submission" date="2016-01" db="EMBL/GenBank/DDBJ databases">
        <authorList>
            <person name="Mcilroy J.S."/>
            <person name="Karst M S."/>
            <person name="Albertsen M."/>
        </authorList>
    </citation>
    <scope>NUCLEOTIDE SEQUENCE</scope>
    <source>
        <strain evidence="1">Cfx-K</strain>
    </source>
</reference>
<protein>
    <recommendedName>
        <fullName evidence="3">NIPSNAP domain-containing protein</fullName>
    </recommendedName>
</protein>